<feature type="binding site" evidence="11">
    <location>
        <position position="1315"/>
    </location>
    <ligand>
        <name>alpha-D-mannose 1-phosphate</name>
        <dbReference type="ChEBI" id="CHEBI:58409"/>
    </ligand>
</feature>
<feature type="binding site" evidence="12">
    <location>
        <position position="1184"/>
    </location>
    <ligand>
        <name>Mg(2+)</name>
        <dbReference type="ChEBI" id="CHEBI:18420"/>
        <label>1</label>
    </ligand>
</feature>
<feature type="active site" description="Proton donor/acceptor" evidence="10">
    <location>
        <position position="1184"/>
    </location>
</feature>
<feature type="compositionally biased region" description="Polar residues" evidence="14">
    <location>
        <begin position="477"/>
        <end position="498"/>
    </location>
</feature>
<dbReference type="InterPro" id="IPR035969">
    <property type="entry name" value="Rab-GAP_TBC_sf"/>
</dbReference>
<feature type="compositionally biased region" description="Low complexity" evidence="14">
    <location>
        <begin position="1081"/>
        <end position="1091"/>
    </location>
</feature>
<evidence type="ECO:0000259" key="15">
    <source>
        <dbReference type="PROSITE" id="PS50086"/>
    </source>
</evidence>
<comment type="cofactor">
    <cofactor evidence="12">
        <name>Mg(2+)</name>
        <dbReference type="ChEBI" id="CHEBI:18420"/>
    </cofactor>
</comment>
<name>A0A0P1BAM1_9BASI</name>
<evidence type="ECO:0000256" key="4">
    <source>
        <dbReference type="ARBA" id="ARBA00011738"/>
    </source>
</evidence>
<dbReference type="Pfam" id="PF00566">
    <property type="entry name" value="RabGAP-TBC"/>
    <property type="match status" value="1"/>
</dbReference>
<feature type="binding site" evidence="12">
    <location>
        <position position="1400"/>
    </location>
    <ligand>
        <name>Mg(2+)</name>
        <dbReference type="ChEBI" id="CHEBI:18420"/>
        <label>1</label>
    </ligand>
</feature>
<feature type="region of interest" description="Disordered" evidence="14">
    <location>
        <begin position="329"/>
        <end position="355"/>
    </location>
</feature>
<evidence type="ECO:0000313" key="17">
    <source>
        <dbReference type="Proteomes" id="UP000054845"/>
    </source>
</evidence>
<feature type="compositionally biased region" description="Basic and acidic residues" evidence="14">
    <location>
        <begin position="638"/>
        <end position="655"/>
    </location>
</feature>
<evidence type="ECO:0000256" key="13">
    <source>
        <dbReference type="RuleBase" id="RU361118"/>
    </source>
</evidence>
<dbReference type="SFLD" id="SFLDG01140">
    <property type="entry name" value="C2.B:_Phosphomannomutase_and_P"/>
    <property type="match status" value="1"/>
</dbReference>
<feature type="compositionally biased region" description="Polar residues" evidence="14">
    <location>
        <begin position="586"/>
        <end position="597"/>
    </location>
</feature>
<dbReference type="GO" id="GO:0006013">
    <property type="term" value="P:mannose metabolic process"/>
    <property type="evidence" value="ECO:0007669"/>
    <property type="project" value="TreeGrafter"/>
</dbReference>
<feature type="region of interest" description="Disordered" evidence="14">
    <location>
        <begin position="1070"/>
        <end position="1091"/>
    </location>
</feature>
<dbReference type="InterPro" id="IPR036412">
    <property type="entry name" value="HAD-like_sf"/>
</dbReference>
<feature type="compositionally biased region" description="Low complexity" evidence="14">
    <location>
        <begin position="197"/>
        <end position="211"/>
    </location>
</feature>
<dbReference type="InterPro" id="IPR006379">
    <property type="entry name" value="HAD-SF_hydro_IIB"/>
</dbReference>
<evidence type="ECO:0000256" key="2">
    <source>
        <dbReference type="ARBA" id="ARBA00004699"/>
    </source>
</evidence>
<feature type="compositionally biased region" description="Polar residues" evidence="14">
    <location>
        <begin position="553"/>
        <end position="563"/>
    </location>
</feature>
<accession>A0A0P1BAM1</accession>
<dbReference type="SUPFAM" id="SSF47923">
    <property type="entry name" value="Ypt/Rab-GAP domain of gyp1p"/>
    <property type="match status" value="2"/>
</dbReference>
<feature type="binding site" evidence="12">
    <location>
        <position position="1397"/>
    </location>
    <ligand>
        <name>Mg(2+)</name>
        <dbReference type="ChEBI" id="CHEBI:18420"/>
        <label>1</label>
    </ligand>
</feature>
<dbReference type="GO" id="GO:0009298">
    <property type="term" value="P:GDP-mannose biosynthetic process"/>
    <property type="evidence" value="ECO:0007669"/>
    <property type="project" value="UniProtKB-UniPathway"/>
</dbReference>
<dbReference type="SFLD" id="SFLDF00445">
    <property type="entry name" value="alpha-phosphomannomutase"/>
    <property type="match status" value="1"/>
</dbReference>
<proteinExistence type="inferred from homology"/>
<feature type="compositionally biased region" description="Polar residues" evidence="14">
    <location>
        <begin position="1"/>
        <end position="11"/>
    </location>
</feature>
<dbReference type="CDD" id="cd02585">
    <property type="entry name" value="HAD_PMM"/>
    <property type="match status" value="1"/>
</dbReference>
<evidence type="ECO:0000256" key="9">
    <source>
        <dbReference type="ARBA" id="ARBA00023235"/>
    </source>
</evidence>
<feature type="region of interest" description="Disordered" evidence="14">
    <location>
        <begin position="369"/>
        <end position="723"/>
    </location>
</feature>
<evidence type="ECO:0000256" key="7">
    <source>
        <dbReference type="ARBA" id="ARBA00022723"/>
    </source>
</evidence>
<keyword evidence="8 12" id="KW-0460">Magnesium</keyword>
<dbReference type="GO" id="GO:0046872">
    <property type="term" value="F:metal ion binding"/>
    <property type="evidence" value="ECO:0007669"/>
    <property type="project" value="UniProtKB-KW"/>
</dbReference>
<evidence type="ECO:0000256" key="5">
    <source>
        <dbReference type="ARBA" id="ARBA00012730"/>
    </source>
</evidence>
<reference evidence="16 17" key="1">
    <citation type="submission" date="2014-09" db="EMBL/GenBank/DDBJ databases">
        <authorList>
            <person name="Magalhaes I.L.F."/>
            <person name="Oliveira U."/>
            <person name="Santos F.R."/>
            <person name="Vidigal T.H.D.A."/>
            <person name="Brescovit A.D."/>
            <person name="Santos A.J."/>
        </authorList>
    </citation>
    <scope>NUCLEOTIDE SEQUENCE [LARGE SCALE GENOMIC DNA]</scope>
</reference>
<feature type="binding site" evidence="12">
    <location>
        <position position="1182"/>
    </location>
    <ligand>
        <name>Mg(2+)</name>
        <dbReference type="ChEBI" id="CHEBI:18420"/>
        <label>1</label>
    </ligand>
</feature>
<feature type="compositionally biased region" description="Basic and acidic residues" evidence="14">
    <location>
        <begin position="535"/>
        <end position="552"/>
    </location>
</feature>
<dbReference type="Gene3D" id="1.10.472.80">
    <property type="entry name" value="Ypt/Rab-GAP domain of gyp1p, domain 3"/>
    <property type="match status" value="1"/>
</dbReference>
<keyword evidence="6 13" id="KW-0963">Cytoplasm</keyword>
<dbReference type="Gene3D" id="3.30.1240.20">
    <property type="match status" value="1"/>
</dbReference>
<comment type="subunit">
    <text evidence="4 13">Homodimer.</text>
</comment>
<evidence type="ECO:0000256" key="14">
    <source>
        <dbReference type="SAM" id="MobiDB-lite"/>
    </source>
</evidence>
<feature type="binding site" evidence="11">
    <location>
        <position position="1355"/>
    </location>
    <ligand>
        <name>alpha-D-mannose 1-phosphate</name>
        <dbReference type="ChEBI" id="CHEBI:58409"/>
    </ligand>
</feature>
<feature type="region of interest" description="Disordered" evidence="14">
    <location>
        <begin position="1"/>
        <end position="60"/>
    </location>
</feature>
<feature type="compositionally biased region" description="Polar residues" evidence="14">
    <location>
        <begin position="394"/>
        <end position="419"/>
    </location>
</feature>
<dbReference type="InterPro" id="IPR023214">
    <property type="entry name" value="HAD_sf"/>
</dbReference>
<dbReference type="UniPathway" id="UPA00126">
    <property type="reaction ID" value="UER00424"/>
</dbReference>
<protein>
    <recommendedName>
        <fullName evidence="5 13">Phosphomannomutase</fullName>
        <ecNumber evidence="5 13">5.4.2.8</ecNumber>
    </recommendedName>
</protein>
<dbReference type="SFLD" id="SFLDS00003">
    <property type="entry name" value="Haloacid_Dehalogenase"/>
    <property type="match status" value="1"/>
</dbReference>
<dbReference type="Gene3D" id="3.40.50.1000">
    <property type="entry name" value="HAD superfamily/HAD-like"/>
    <property type="match status" value="1"/>
</dbReference>
<feature type="region of interest" description="Disordered" evidence="14">
    <location>
        <begin position="286"/>
        <end position="316"/>
    </location>
</feature>
<dbReference type="SUPFAM" id="SSF56784">
    <property type="entry name" value="HAD-like"/>
    <property type="match status" value="1"/>
</dbReference>
<evidence type="ECO:0000256" key="10">
    <source>
        <dbReference type="PIRSR" id="PIRSR605002-1"/>
    </source>
</evidence>
<feature type="binding site" evidence="11">
    <location>
        <position position="1297"/>
    </location>
    <ligand>
        <name>alpha-D-mannose 1-phosphate</name>
        <dbReference type="ChEBI" id="CHEBI:58409"/>
    </ligand>
</feature>
<feature type="compositionally biased region" description="Basic and acidic residues" evidence="14">
    <location>
        <begin position="702"/>
        <end position="722"/>
    </location>
</feature>
<feature type="compositionally biased region" description="Low complexity" evidence="14">
    <location>
        <begin position="371"/>
        <end position="384"/>
    </location>
</feature>
<feature type="compositionally biased region" description="Low complexity" evidence="14">
    <location>
        <begin position="330"/>
        <end position="341"/>
    </location>
</feature>
<feature type="compositionally biased region" description="Basic and acidic residues" evidence="14">
    <location>
        <begin position="118"/>
        <end position="135"/>
    </location>
</feature>
<evidence type="ECO:0000256" key="12">
    <source>
        <dbReference type="PIRSR" id="PIRSR605002-3"/>
    </source>
</evidence>
<dbReference type="Pfam" id="PF03332">
    <property type="entry name" value="PMM"/>
    <property type="match status" value="1"/>
</dbReference>
<dbReference type="GO" id="GO:0005829">
    <property type="term" value="C:cytosol"/>
    <property type="evidence" value="ECO:0007669"/>
    <property type="project" value="TreeGrafter"/>
</dbReference>
<dbReference type="SFLD" id="SFLDG01143">
    <property type="entry name" value="C2.B.3:_Phosphomannomutase_Lik"/>
    <property type="match status" value="1"/>
</dbReference>
<dbReference type="InterPro" id="IPR043169">
    <property type="entry name" value="PMM_cap"/>
</dbReference>
<feature type="binding site" evidence="11">
    <location>
        <position position="1191"/>
    </location>
    <ligand>
        <name>alpha-D-mannose 1-phosphate</name>
        <dbReference type="ChEBI" id="CHEBI:58409"/>
    </ligand>
</feature>
<feature type="active site" description="Nucleophile" evidence="10">
    <location>
        <position position="1182"/>
    </location>
</feature>
<dbReference type="PANTHER" id="PTHR10466:SF0">
    <property type="entry name" value="PHOSPHOMANNOMUTASE"/>
    <property type="match status" value="1"/>
</dbReference>
<evidence type="ECO:0000256" key="1">
    <source>
        <dbReference type="ARBA" id="ARBA00004496"/>
    </source>
</evidence>
<evidence type="ECO:0000256" key="6">
    <source>
        <dbReference type="ARBA" id="ARBA00022490"/>
    </source>
</evidence>
<feature type="binding site" evidence="12">
    <location>
        <position position="1395"/>
    </location>
    <ligand>
        <name>Mg(2+)</name>
        <dbReference type="ChEBI" id="CHEBI:18420"/>
        <label>1</label>
    </ligand>
</feature>
<comment type="similarity">
    <text evidence="3 13">Belongs to the eukaryotic PMM family.</text>
</comment>
<keyword evidence="9 13" id="KW-0413">Isomerase</keyword>
<feature type="compositionally biased region" description="Basic and acidic residues" evidence="14">
    <location>
        <begin position="681"/>
        <end position="693"/>
    </location>
</feature>
<evidence type="ECO:0000256" key="3">
    <source>
        <dbReference type="ARBA" id="ARBA00009736"/>
    </source>
</evidence>
<sequence length="1421" mass="153054">MNHDITSTTGETRAKAEVDNMPDPTAFVAGFESRDEQAAHTKPVLADDDDEHVGSSITESPVANGVYGARETAKVAVDEEGTLDDVVAADELHGDSLDGQVLPDKRGANPMQTSPLRDGAEERASNSEGHTHEASQRVAQVDVQVANDAAAQQRMSGNGGAELQGKTSGSQGTPKDAGRAASTAQVLESAAAATAGQVSSSSDSSNSQSVDSSHKRMESVVPQRYDLPDLSPFSMQASGSGRSFRRSSLVDLSGQGVDSLAAEAEAQYASVPSPTFSSASYTYADGRPLRPVSGQRSRSIRNAAGEARPRSRTYSEDVEPVGFVDVALESPAPGSALGSASHDQHMMRSPYGAGVAFGSRSSVEIRQDSIASGSSAAQRVAAAAAHRDRMLKRTMSQEGGTSQSNSENGTLSLRSSFASGRSAPATGNEESRNSSESVRSSATDRKMAGEGRYMGRRSRPSSRAVTPTEMENAAHRYSSSSRGASPVPTQRGSATFDSSLDRSPAAAAGLGHSSTKPGISMMVAGEDGEILEYVAEDHHASASRKSNEDQTRLSELSASQMTAISLEEEQDERIEASARVEPRSAGSPTTETASPTGPGQDPSAVERREGSSTSSSEDPTSTSATSAPASEVATASTEIDRAPGLRDIADSEPGKKNRRRSNGPSALEQYMSRTRMTTLPPKERTEDAKHLSDFEQMMRSYKQAEKKKLEENEERKRQKDAELASAQTVWTQEILPSWTRARRENRLRAIWWKGAPPNLRGRIWALACGNAQMLPRNLFQGASAEAQKAIKEGRFPKADAQAIEADIANTLPSLKLFQRDVGPLYDDLRDVLQAYVMVRLDQLRATAAVSLSVSAPLPLAYQAGASSLAAMLLSNLSPTETLVALLNLLAERPWLRALYTPIPSGPAPSASHLHSQTPITPSFRQDAAAGFERVFDTLLADQMPKVYANMQARGVRPSAYVRDWARTLFVPFLPFDAVARLWDCILLEEGDALIFRIGLAIVKLLSARLYVPDKTELTSILRGNNAAALRVYYRDAALTSPGGLSSVMPSSASSAHLSLAVDGSSEYQTAQLPTTPSTAGSTAMPSPASTLAPSSAGSTVIADASWVPRDNIYAQYGINEEMLFQALEEQDEWWRDSTLERLICAATKMSAGDAAAAAAAASTGQVIPASQRTHPRVLCLFDVDGTLSLARQSATPAMILLLSSLRKHVVTGFLGGSNLAKIMEQLRSNASPDPLQAFDWGFAENGLTAFRDGKALASQSFIEWLGEEKYKKLVRFVLRYIAELDIPIMRGTFIEFRNGMINVSPIGRDCSLPERLAFQTYDDEHQIRSKFVEVLQKEFADYGLTFAIGGQISFDIFPNGWDKTYALRHIDPKEYDEIHFFGDKTHKGGNDHEIFEDARTIGHTVKNPEDTMRQLKELFDV</sequence>
<evidence type="ECO:0000313" key="16">
    <source>
        <dbReference type="EMBL" id="CEH12782.1"/>
    </source>
</evidence>
<feature type="compositionally biased region" description="Low complexity" evidence="14">
    <location>
        <begin position="136"/>
        <end position="154"/>
    </location>
</feature>
<feature type="binding site" evidence="11">
    <location>
        <position position="1308"/>
    </location>
    <ligand>
        <name>alpha-D-mannose 1-phosphate</name>
        <dbReference type="ChEBI" id="CHEBI:58409"/>
    </ligand>
</feature>
<keyword evidence="17" id="KW-1185">Reference proteome</keyword>
<feature type="compositionally biased region" description="Polar residues" evidence="14">
    <location>
        <begin position="1070"/>
        <end position="1080"/>
    </location>
</feature>
<comment type="function">
    <text evidence="13">Involved in the synthesis of the GDP-mannose and dolichol-phosphate-mannose required for a number of critical mannosyl transfer reactions.</text>
</comment>
<dbReference type="SMART" id="SM00164">
    <property type="entry name" value="TBC"/>
    <property type="match status" value="1"/>
</dbReference>
<evidence type="ECO:0000256" key="11">
    <source>
        <dbReference type="PIRSR" id="PIRSR605002-2"/>
    </source>
</evidence>
<dbReference type="NCBIfam" id="TIGR01484">
    <property type="entry name" value="HAD-SF-IIB"/>
    <property type="match status" value="1"/>
</dbReference>
<dbReference type="STRING" id="401625.A0A0P1BAM1"/>
<feature type="binding site" evidence="11">
    <location>
        <position position="1353"/>
    </location>
    <ligand>
        <name>alpha-D-mannose 1-phosphate</name>
        <dbReference type="ChEBI" id="CHEBI:58409"/>
    </ligand>
</feature>
<dbReference type="Gene3D" id="1.10.10.750">
    <property type="entry name" value="Ypt/Rab-GAP domain of gyp1p, domain 1"/>
    <property type="match status" value="1"/>
</dbReference>
<comment type="pathway">
    <text evidence="2 13">Nucleotide-sugar biosynthesis; GDP-alpha-D-mannose biosynthesis; alpha-D-mannose 1-phosphate from D-fructose 6-phosphate: step 2/2.</text>
</comment>
<feature type="domain" description="Rab-GAP TBC" evidence="15">
    <location>
        <begin position="754"/>
        <end position="989"/>
    </location>
</feature>
<dbReference type="PROSITE" id="PS50086">
    <property type="entry name" value="TBC_RABGAP"/>
    <property type="match status" value="1"/>
</dbReference>
<dbReference type="InterPro" id="IPR000195">
    <property type="entry name" value="Rab-GAP-TBC_dom"/>
</dbReference>
<keyword evidence="7 12" id="KW-0479">Metal-binding</keyword>
<dbReference type="InterPro" id="IPR005002">
    <property type="entry name" value="PMM"/>
</dbReference>
<evidence type="ECO:0000256" key="8">
    <source>
        <dbReference type="ARBA" id="ARBA00022842"/>
    </source>
</evidence>
<organism evidence="16 17">
    <name type="scientific">Ceraceosorus bombacis</name>
    <dbReference type="NCBI Taxonomy" id="401625"/>
    <lineage>
        <taxon>Eukaryota</taxon>
        <taxon>Fungi</taxon>
        <taxon>Dikarya</taxon>
        <taxon>Basidiomycota</taxon>
        <taxon>Ustilaginomycotina</taxon>
        <taxon>Exobasidiomycetes</taxon>
        <taxon>Ceraceosorales</taxon>
        <taxon>Ceraceosoraceae</taxon>
        <taxon>Ceraceosorus</taxon>
    </lineage>
</organism>
<dbReference type="FunFam" id="3.30.1240.20:FF:000001">
    <property type="entry name" value="Phosphomannomutase"/>
    <property type="match status" value="1"/>
</dbReference>
<feature type="region of interest" description="Disordered" evidence="14">
    <location>
        <begin position="89"/>
        <end position="246"/>
    </location>
</feature>
<dbReference type="Proteomes" id="UP000054845">
    <property type="component" value="Unassembled WGS sequence"/>
</dbReference>
<comment type="subcellular location">
    <subcellularLocation>
        <location evidence="1 13">Cytoplasm</location>
    </subcellularLocation>
</comment>
<feature type="binding site" evidence="12">
    <location>
        <position position="1383"/>
    </location>
    <ligand>
        <name>Mg(2+)</name>
        <dbReference type="ChEBI" id="CHEBI:18420"/>
        <label>1</label>
    </ligand>
</feature>
<comment type="catalytic activity">
    <reaction evidence="13">
        <text>alpha-D-mannose 1-phosphate = D-mannose 6-phosphate</text>
        <dbReference type="Rhea" id="RHEA:11140"/>
        <dbReference type="ChEBI" id="CHEBI:58409"/>
        <dbReference type="ChEBI" id="CHEBI:58735"/>
        <dbReference type="EC" id="5.4.2.8"/>
    </reaction>
</comment>
<dbReference type="Gene3D" id="1.10.8.270">
    <property type="entry name" value="putative rabgap domain of human tbc1 domain family member 14 like domains"/>
    <property type="match status" value="1"/>
</dbReference>
<dbReference type="GO" id="GO:0006487">
    <property type="term" value="P:protein N-linked glycosylation"/>
    <property type="evidence" value="ECO:0007669"/>
    <property type="project" value="TreeGrafter"/>
</dbReference>
<feature type="compositionally biased region" description="Low complexity" evidence="14">
    <location>
        <begin position="611"/>
        <end position="637"/>
    </location>
</feature>
<dbReference type="GO" id="GO:0004615">
    <property type="term" value="F:phosphomannomutase activity"/>
    <property type="evidence" value="ECO:0007669"/>
    <property type="project" value="UniProtKB-EC"/>
</dbReference>
<dbReference type="OrthoDB" id="289721at2759"/>
<dbReference type="EMBL" id="CCYA01000181">
    <property type="protein sequence ID" value="CEH12782.1"/>
    <property type="molecule type" value="Genomic_DNA"/>
</dbReference>
<feature type="compositionally biased region" description="Basic and acidic residues" evidence="14">
    <location>
        <begin position="573"/>
        <end position="582"/>
    </location>
</feature>
<dbReference type="PANTHER" id="PTHR10466">
    <property type="entry name" value="PHOSPHOMANNOMUTASE"/>
    <property type="match status" value="1"/>
</dbReference>
<dbReference type="EC" id="5.4.2.8" evidence="5 13"/>